<dbReference type="InterPro" id="IPR028098">
    <property type="entry name" value="Glyco_trans_4-like_N"/>
</dbReference>
<dbReference type="Proteomes" id="UP001410795">
    <property type="component" value="Unassembled WGS sequence"/>
</dbReference>
<evidence type="ECO:0000256" key="3">
    <source>
        <dbReference type="ARBA" id="ARBA00022679"/>
    </source>
</evidence>
<dbReference type="InterPro" id="IPR001296">
    <property type="entry name" value="Glyco_trans_1"/>
</dbReference>
<keyword evidence="7" id="KW-1185">Reference proteome</keyword>
<dbReference type="Pfam" id="PF00534">
    <property type="entry name" value="Glycos_transf_1"/>
    <property type="match status" value="1"/>
</dbReference>
<evidence type="ECO:0000259" key="5">
    <source>
        <dbReference type="Pfam" id="PF13439"/>
    </source>
</evidence>
<organism evidence="6 7">
    <name type="scientific">Microbacterium marinilacus</name>
    <dbReference type="NCBI Taxonomy" id="415209"/>
    <lineage>
        <taxon>Bacteria</taxon>
        <taxon>Bacillati</taxon>
        <taxon>Actinomycetota</taxon>
        <taxon>Actinomycetes</taxon>
        <taxon>Micrococcales</taxon>
        <taxon>Microbacteriaceae</taxon>
        <taxon>Microbacterium</taxon>
    </lineage>
</organism>
<dbReference type="Gene3D" id="3.40.50.2000">
    <property type="entry name" value="Glycogen Phosphorylase B"/>
    <property type="match status" value="2"/>
</dbReference>
<evidence type="ECO:0000313" key="7">
    <source>
        <dbReference type="Proteomes" id="UP001410795"/>
    </source>
</evidence>
<dbReference type="PANTHER" id="PTHR45947:SF3">
    <property type="entry name" value="SULFOQUINOVOSYL TRANSFERASE SQD2"/>
    <property type="match status" value="1"/>
</dbReference>
<evidence type="ECO:0000256" key="2">
    <source>
        <dbReference type="ARBA" id="ARBA00022676"/>
    </source>
</evidence>
<evidence type="ECO:0000259" key="4">
    <source>
        <dbReference type="Pfam" id="PF00534"/>
    </source>
</evidence>
<accession>A0ABP7B1M2</accession>
<dbReference type="CDD" id="cd03801">
    <property type="entry name" value="GT4_PimA-like"/>
    <property type="match status" value="1"/>
</dbReference>
<evidence type="ECO:0000313" key="6">
    <source>
        <dbReference type="EMBL" id="GAA3646153.1"/>
    </source>
</evidence>
<protein>
    <recommendedName>
        <fullName evidence="1">D-inositol 3-phosphate glycosyltransferase</fullName>
    </recommendedName>
</protein>
<dbReference type="Pfam" id="PF13439">
    <property type="entry name" value="Glyco_transf_4"/>
    <property type="match status" value="1"/>
</dbReference>
<reference evidence="7" key="1">
    <citation type="journal article" date="2019" name="Int. J. Syst. Evol. Microbiol.">
        <title>The Global Catalogue of Microorganisms (GCM) 10K type strain sequencing project: providing services to taxonomists for standard genome sequencing and annotation.</title>
        <authorList>
            <consortium name="The Broad Institute Genomics Platform"/>
            <consortium name="The Broad Institute Genome Sequencing Center for Infectious Disease"/>
            <person name="Wu L."/>
            <person name="Ma J."/>
        </authorList>
    </citation>
    <scope>NUCLEOTIDE SEQUENCE [LARGE SCALE GENOMIC DNA]</scope>
    <source>
        <strain evidence="7">JCM 16546</strain>
    </source>
</reference>
<name>A0ABP7B1M2_9MICO</name>
<comment type="caution">
    <text evidence="6">The sequence shown here is derived from an EMBL/GenBank/DDBJ whole genome shotgun (WGS) entry which is preliminary data.</text>
</comment>
<evidence type="ECO:0000256" key="1">
    <source>
        <dbReference type="ARBA" id="ARBA00021292"/>
    </source>
</evidence>
<dbReference type="EMBL" id="BAAAYV010000002">
    <property type="protein sequence ID" value="GAA3646153.1"/>
    <property type="molecule type" value="Genomic_DNA"/>
</dbReference>
<sequence>MTRIALVCDYSLDYLGGAQSAFLDQAAILADRGHEVTVIAPGRRRRRRATRPATAAKAPRLDRFEMPASVTLPVVDLPVVRNARSTRRRLRAVLEARDIEVVHLHSEFGVTAAATDVARELGIPVVHTIHTFFWQTQMGPVAAGLAAPALRASARWLRGHSASRRRLAESRTDSVLRGMTLSTAERADVVISPSAHQAQRLRDAGLEDVVVIENAIPRATAPEAPLSGVDGPLRVVWVGRLMPEKRVREFVSAAIAAVRELGSGALDVEVIGDGPERGAIEAEIAAAGLEAAIHVRGRLTRDEVRDRMRRAHLVALTSFGFDNQPVVVVEAFNASRSVLYVDPALQEGLAEGGIRATSPDVAGMAETLVRLARDPEQVVRASERARRAAHVFAPARHAGLVEQAYDRSRGVTLAAAPAPRVNVP</sequence>
<dbReference type="RefSeq" id="WP_221857610.1">
    <property type="nucleotide sequence ID" value="NZ_BAAAYV010000002.1"/>
</dbReference>
<feature type="domain" description="Glycosyl transferase family 1" evidence="4">
    <location>
        <begin position="231"/>
        <end position="387"/>
    </location>
</feature>
<feature type="domain" description="Glycosyltransferase subfamily 4-like N-terminal" evidence="5">
    <location>
        <begin position="16"/>
        <end position="216"/>
    </location>
</feature>
<dbReference type="SUPFAM" id="SSF53756">
    <property type="entry name" value="UDP-Glycosyltransferase/glycogen phosphorylase"/>
    <property type="match status" value="1"/>
</dbReference>
<dbReference type="InterPro" id="IPR050194">
    <property type="entry name" value="Glycosyltransferase_grp1"/>
</dbReference>
<keyword evidence="3" id="KW-0808">Transferase</keyword>
<proteinExistence type="predicted"/>
<dbReference type="PANTHER" id="PTHR45947">
    <property type="entry name" value="SULFOQUINOVOSYL TRANSFERASE SQD2"/>
    <property type="match status" value="1"/>
</dbReference>
<keyword evidence="2" id="KW-0328">Glycosyltransferase</keyword>
<gene>
    <name evidence="6" type="ORF">GCM10022202_01760</name>
</gene>